<evidence type="ECO:0000313" key="2">
    <source>
        <dbReference type="EMBL" id="KAK0629498.1"/>
    </source>
</evidence>
<keyword evidence="3" id="KW-1185">Reference proteome</keyword>
<proteinExistence type="predicted"/>
<evidence type="ECO:0000256" key="1">
    <source>
        <dbReference type="SAM" id="MobiDB-lite"/>
    </source>
</evidence>
<accession>A0AA40C9T1</accession>
<dbReference type="Proteomes" id="UP001174934">
    <property type="component" value="Unassembled WGS sequence"/>
</dbReference>
<feature type="region of interest" description="Disordered" evidence="1">
    <location>
        <begin position="49"/>
        <end position="68"/>
    </location>
</feature>
<dbReference type="EMBL" id="JAULSR010000002">
    <property type="protein sequence ID" value="KAK0629498.1"/>
    <property type="molecule type" value="Genomic_DNA"/>
</dbReference>
<evidence type="ECO:0000313" key="3">
    <source>
        <dbReference type="Proteomes" id="UP001174934"/>
    </source>
</evidence>
<dbReference type="AlphaFoldDB" id="A0AA40C9T1"/>
<reference evidence="2" key="1">
    <citation type="submission" date="2023-06" db="EMBL/GenBank/DDBJ databases">
        <title>Genome-scale phylogeny and comparative genomics of the fungal order Sordariales.</title>
        <authorList>
            <consortium name="Lawrence Berkeley National Laboratory"/>
            <person name="Hensen N."/>
            <person name="Bonometti L."/>
            <person name="Westerberg I."/>
            <person name="Brannstrom I.O."/>
            <person name="Guillou S."/>
            <person name="Cros-Aarteil S."/>
            <person name="Calhoun S."/>
            <person name="Haridas S."/>
            <person name="Kuo A."/>
            <person name="Mondo S."/>
            <person name="Pangilinan J."/>
            <person name="Riley R."/>
            <person name="LaButti K."/>
            <person name="Andreopoulos B."/>
            <person name="Lipzen A."/>
            <person name="Chen C."/>
            <person name="Yanf M."/>
            <person name="Daum C."/>
            <person name="Ng V."/>
            <person name="Clum A."/>
            <person name="Steindorff A."/>
            <person name="Ohm R."/>
            <person name="Martin F."/>
            <person name="Silar P."/>
            <person name="Natvig D."/>
            <person name="Lalanne C."/>
            <person name="Gautier V."/>
            <person name="Ament-velasquez S.L."/>
            <person name="Kruys A."/>
            <person name="Hutchinson M.I."/>
            <person name="Powell A.J."/>
            <person name="Barry K."/>
            <person name="Miller A.N."/>
            <person name="Grigoriev I.V."/>
            <person name="Debuchy R."/>
            <person name="Gladieux P."/>
            <person name="Thoren M.H."/>
            <person name="Johannesson H."/>
        </authorList>
    </citation>
    <scope>NUCLEOTIDE SEQUENCE</scope>
    <source>
        <strain evidence="2">SMH3391-2</strain>
    </source>
</reference>
<name>A0AA40C9T1_9PEZI</name>
<protein>
    <submittedName>
        <fullName evidence="2">Uncharacterized protein</fullName>
    </submittedName>
</protein>
<gene>
    <name evidence="2" type="ORF">B0T17DRAFT_188464</name>
</gene>
<comment type="caution">
    <text evidence="2">The sequence shown here is derived from an EMBL/GenBank/DDBJ whole genome shotgun (WGS) entry which is preliminary data.</text>
</comment>
<sequence length="157" mass="17386">MPPTNPGWVKWGCCPKRGLLGQSATQALRGCTMSSEAAQIFASMTDADANGSGIQRTRRKTHQEASSHPWSPIRLRAVLASRGRSQWAPLARKFERPRPSDSKRDPCNFNYLSRFSCLSPPCQWVHGGFIAVHRGASPALAIKSIFTRQLPTPRTTR</sequence>
<organism evidence="2 3">
    <name type="scientific">Bombardia bombarda</name>
    <dbReference type="NCBI Taxonomy" id="252184"/>
    <lineage>
        <taxon>Eukaryota</taxon>
        <taxon>Fungi</taxon>
        <taxon>Dikarya</taxon>
        <taxon>Ascomycota</taxon>
        <taxon>Pezizomycotina</taxon>
        <taxon>Sordariomycetes</taxon>
        <taxon>Sordariomycetidae</taxon>
        <taxon>Sordariales</taxon>
        <taxon>Lasiosphaeriaceae</taxon>
        <taxon>Bombardia</taxon>
    </lineage>
</organism>